<evidence type="ECO:0000256" key="7">
    <source>
        <dbReference type="ARBA" id="ARBA00022801"/>
    </source>
</evidence>
<dbReference type="InterPro" id="IPR011844">
    <property type="entry name" value="PQQ_synth_PqqF"/>
</dbReference>
<comment type="similarity">
    <text evidence="3 13">Belongs to the peptidase M16 family.</text>
</comment>
<evidence type="ECO:0000256" key="8">
    <source>
        <dbReference type="ARBA" id="ARBA00022833"/>
    </source>
</evidence>
<keyword evidence="7" id="KW-0378">Hydrolase</keyword>
<evidence type="ECO:0000256" key="13">
    <source>
        <dbReference type="RuleBase" id="RU004447"/>
    </source>
</evidence>
<organism evidence="17 18">
    <name type="scientific">Ectopseudomonas composti</name>
    <dbReference type="NCBI Taxonomy" id="658457"/>
    <lineage>
        <taxon>Bacteria</taxon>
        <taxon>Pseudomonadati</taxon>
        <taxon>Pseudomonadota</taxon>
        <taxon>Gammaproteobacteria</taxon>
        <taxon>Pseudomonadales</taxon>
        <taxon>Pseudomonadaceae</taxon>
        <taxon>Ectopseudomonas</taxon>
    </lineage>
</organism>
<dbReference type="InterPro" id="IPR054734">
    <property type="entry name" value="PqqF-like_C_4"/>
</dbReference>
<dbReference type="SUPFAM" id="SSF63411">
    <property type="entry name" value="LuxS/MPP-like metallohydrolase"/>
    <property type="match status" value="2"/>
</dbReference>
<proteinExistence type="inferred from homology"/>
<evidence type="ECO:0000313" key="17">
    <source>
        <dbReference type="EMBL" id="SFP53488.1"/>
    </source>
</evidence>
<dbReference type="Gene3D" id="3.30.830.10">
    <property type="entry name" value="Metalloenzyme, LuxS/M16 peptidase-like"/>
    <property type="match status" value="2"/>
</dbReference>
<dbReference type="Pfam" id="PF00675">
    <property type="entry name" value="Peptidase_M16"/>
    <property type="match status" value="1"/>
</dbReference>
<dbReference type="GO" id="GO:0006508">
    <property type="term" value="P:proteolysis"/>
    <property type="evidence" value="ECO:0007669"/>
    <property type="project" value="UniProtKB-KW"/>
</dbReference>
<dbReference type="NCBIfam" id="TIGR02110">
    <property type="entry name" value="PQQ_syn_pqqF"/>
    <property type="match status" value="1"/>
</dbReference>
<dbReference type="InterPro" id="IPR011765">
    <property type="entry name" value="Pept_M16_N"/>
</dbReference>
<feature type="domain" description="Coenzyme PQQ synthesis protein F-like C-terminal lobe" evidence="16">
    <location>
        <begin position="647"/>
        <end position="745"/>
    </location>
</feature>
<keyword evidence="10" id="KW-0482">Metalloprotease</keyword>
<comment type="pathway">
    <text evidence="2">Cofactor biosynthesis; pyrroloquinoline quinone biosynthesis.</text>
</comment>
<evidence type="ECO:0000259" key="16">
    <source>
        <dbReference type="Pfam" id="PF22456"/>
    </source>
</evidence>
<dbReference type="GO" id="GO:0005737">
    <property type="term" value="C:cytoplasm"/>
    <property type="evidence" value="ECO:0007669"/>
    <property type="project" value="UniProtKB-ARBA"/>
</dbReference>
<dbReference type="GO" id="GO:0004222">
    <property type="term" value="F:metalloendopeptidase activity"/>
    <property type="evidence" value="ECO:0007669"/>
    <property type="project" value="InterPro"/>
</dbReference>
<keyword evidence="5" id="KW-0645">Protease</keyword>
<evidence type="ECO:0000259" key="14">
    <source>
        <dbReference type="Pfam" id="PF00675"/>
    </source>
</evidence>
<sequence>MPLHAAPSAPVRRLANGAQLCAQQQLWAQQVGVCLRVAAGSHDEPHAYPGLAHFLEHLLFLGSRDYPSDQGLMAFVQGHGGMVNASTQARHTDFVCELPVEQLQPVLTRLLDMLCQPLLAPDAQLREREVLHAEYQARSQDADSRIDHALGQALASGHRCSGFLAGDRRTLAVESAEFQQALRDHHQRHYQAGRMCLTLVGPQPAEQLLDIAEALLGALPAGEGDVCSAPPADLLPLRAPCLHLQQSRPGVHLGVAVQLDTRNLDASLALLLDALQDPAPGGLLAGLRELQLCRQLQARVLYRHEGQCLLRLDAPGASAGQGAALRAVVQSWAAQLHGHAGWPVRLQHQRQAATLRLLGLSPLALARELQSPAQDDSHTLRDLNALLACLARGDGLIELQCGKQARPQWSAIGLDLPLQALPMHSAASLQQREWRLPGDDSLLAGATVVSAVLPLAVLRHHPGQTEGGPAALYWRGPCSGAGDAAAIEAGLLARSADLRWRGERLGIACQLSVQTAGWTLSLRGPAPLLPAFSALLLPLLLAAREEPVEPVSQGMLLRALLQRLPQLCELPVASRLAGLSVGLGVSEQAQLTRLCTAVEPLADLPPTPRIEPGIDWHQVAQPGTDAALLLFCPLPADDARTEAAWRLLGQVLQGRFYQRLRGELQLGYALFAGFRQVEGCRGLLFGLQSPACEAAGIFEHIRAFLGEQRQSLAALDDATVSRCRDALLPALSPAKANLARAEQLWQLHLAGLPEVHLQRVQQALTALTRNDLLLAHEQLLSASDWRVLASGALSPV</sequence>
<dbReference type="InterPro" id="IPR001431">
    <property type="entry name" value="Pept_M16_Zn_BS"/>
</dbReference>
<evidence type="ECO:0000256" key="1">
    <source>
        <dbReference type="ARBA" id="ARBA00001947"/>
    </source>
</evidence>
<evidence type="ECO:0000256" key="5">
    <source>
        <dbReference type="ARBA" id="ARBA00022670"/>
    </source>
</evidence>
<dbReference type="PANTHER" id="PTHR43690">
    <property type="entry name" value="NARDILYSIN"/>
    <property type="match status" value="1"/>
</dbReference>
<dbReference type="RefSeq" id="WP_074941211.1">
    <property type="nucleotide sequence ID" value="NZ_FOWP01000014.1"/>
</dbReference>
<dbReference type="EMBL" id="FOWP01000014">
    <property type="protein sequence ID" value="SFP53488.1"/>
    <property type="molecule type" value="Genomic_DNA"/>
</dbReference>
<feature type="domain" description="Peptidase M16 N-terminal" evidence="14">
    <location>
        <begin position="28"/>
        <end position="154"/>
    </location>
</feature>
<evidence type="ECO:0000313" key="18">
    <source>
        <dbReference type="Proteomes" id="UP000182400"/>
    </source>
</evidence>
<dbReference type="InterPro" id="IPR007863">
    <property type="entry name" value="Peptidase_M16_C"/>
</dbReference>
<keyword evidence="6" id="KW-0479">Metal-binding</keyword>
<reference evidence="17 18" key="1">
    <citation type="submission" date="2016-10" db="EMBL/GenBank/DDBJ databases">
        <authorList>
            <person name="de Groot N.N."/>
        </authorList>
    </citation>
    <scope>NUCLEOTIDE SEQUENCE [LARGE SCALE GENOMIC DNA]</scope>
    <source>
        <strain evidence="17 18">CCUG 59231</strain>
    </source>
</reference>
<dbReference type="InterPro" id="IPR050626">
    <property type="entry name" value="Peptidase_M16"/>
</dbReference>
<protein>
    <recommendedName>
        <fullName evidence="4">Coenzyme PQQ synthesis protein F</fullName>
    </recommendedName>
    <alternativeName>
        <fullName evidence="12">Pyrroloquinoline quinone biosynthesis protein F</fullName>
    </alternativeName>
</protein>
<gene>
    <name evidence="17" type="ORF">SAMN05216601_11434</name>
</gene>
<dbReference type="UniPathway" id="UPA00539"/>
<evidence type="ECO:0000256" key="6">
    <source>
        <dbReference type="ARBA" id="ARBA00022723"/>
    </source>
</evidence>
<keyword evidence="9" id="KW-0884">PQQ biosynthesis</keyword>
<evidence type="ECO:0000256" key="4">
    <source>
        <dbReference type="ARBA" id="ARBA00015088"/>
    </source>
</evidence>
<evidence type="ECO:0000256" key="2">
    <source>
        <dbReference type="ARBA" id="ARBA00004886"/>
    </source>
</evidence>
<dbReference type="OrthoDB" id="9811314at2"/>
<dbReference type="AlphaFoldDB" id="A0A1I5R4M9"/>
<dbReference type="Pfam" id="PF05193">
    <property type="entry name" value="Peptidase_M16_C"/>
    <property type="match status" value="1"/>
</dbReference>
<evidence type="ECO:0000256" key="12">
    <source>
        <dbReference type="ARBA" id="ARBA00030977"/>
    </source>
</evidence>
<evidence type="ECO:0000256" key="10">
    <source>
        <dbReference type="ARBA" id="ARBA00023049"/>
    </source>
</evidence>
<dbReference type="PROSITE" id="PS00143">
    <property type="entry name" value="INSULINASE"/>
    <property type="match status" value="1"/>
</dbReference>
<evidence type="ECO:0000256" key="11">
    <source>
        <dbReference type="ARBA" id="ARBA00024932"/>
    </source>
</evidence>
<evidence type="ECO:0000256" key="3">
    <source>
        <dbReference type="ARBA" id="ARBA00007261"/>
    </source>
</evidence>
<comment type="function">
    <text evidence="11">Required for coenzyme pyrroloquinoline quinone (PQQ) biosynthesis. It is thought that this protein is a protease that cleaves peptides bond in a small peptide (gene pqqA), providing the glutamate and tyrosine residues which are necessary for the synthesis of PQQ.</text>
</comment>
<dbReference type="GO" id="GO:0018189">
    <property type="term" value="P:pyrroloquinoline quinone biosynthetic process"/>
    <property type="evidence" value="ECO:0007669"/>
    <property type="project" value="UniProtKB-UniPathway"/>
</dbReference>
<dbReference type="Pfam" id="PF22456">
    <property type="entry name" value="PqqF-like_C_4"/>
    <property type="match status" value="1"/>
</dbReference>
<evidence type="ECO:0000256" key="9">
    <source>
        <dbReference type="ARBA" id="ARBA00022905"/>
    </source>
</evidence>
<keyword evidence="8" id="KW-0862">Zinc</keyword>
<name>A0A1I5R4M9_9GAMM</name>
<dbReference type="Proteomes" id="UP000182400">
    <property type="component" value="Unassembled WGS sequence"/>
</dbReference>
<dbReference type="STRING" id="658457.SAMN05216601_11434"/>
<dbReference type="GO" id="GO:0008270">
    <property type="term" value="F:zinc ion binding"/>
    <property type="evidence" value="ECO:0007669"/>
    <property type="project" value="InterPro"/>
</dbReference>
<feature type="domain" description="Peptidase M16 C-terminal" evidence="15">
    <location>
        <begin position="180"/>
        <end position="314"/>
    </location>
</feature>
<dbReference type="InterPro" id="IPR011249">
    <property type="entry name" value="Metalloenz_LuxS/M16"/>
</dbReference>
<accession>A0A1I5R4M9</accession>
<comment type="cofactor">
    <cofactor evidence="1">
        <name>Zn(2+)</name>
        <dbReference type="ChEBI" id="CHEBI:29105"/>
    </cofactor>
</comment>
<dbReference type="PANTHER" id="PTHR43690:SF18">
    <property type="entry name" value="INSULIN-DEGRADING ENZYME-RELATED"/>
    <property type="match status" value="1"/>
</dbReference>
<evidence type="ECO:0000259" key="15">
    <source>
        <dbReference type="Pfam" id="PF05193"/>
    </source>
</evidence>